<dbReference type="Proteomes" id="UP000054526">
    <property type="component" value="Unassembled WGS sequence"/>
</dbReference>
<evidence type="ECO:0000256" key="1">
    <source>
        <dbReference type="ARBA" id="ARBA00022801"/>
    </source>
</evidence>
<dbReference type="RefSeq" id="WP_041063973.1">
    <property type="nucleotide sequence ID" value="NZ_JXAL01000021.1"/>
</dbReference>
<evidence type="ECO:0000313" key="4">
    <source>
        <dbReference type="EMBL" id="KIL35487.1"/>
    </source>
</evidence>
<evidence type="ECO:0000256" key="2">
    <source>
        <dbReference type="ARBA" id="ARBA00023295"/>
    </source>
</evidence>
<dbReference type="InterPro" id="IPR017853">
    <property type="entry name" value="GH"/>
</dbReference>
<keyword evidence="2" id="KW-0326">Glycosidase</keyword>
<comment type="caution">
    <text evidence="4">The sequence shown here is derived from an EMBL/GenBank/DDBJ whole genome shotgun (WGS) entry which is preliminary data.</text>
</comment>
<dbReference type="InterPro" id="IPR029018">
    <property type="entry name" value="Hex-like_dom2"/>
</dbReference>
<dbReference type="Pfam" id="PF02838">
    <property type="entry name" value="Glyco_hydro_20b"/>
    <property type="match status" value="1"/>
</dbReference>
<dbReference type="EMBL" id="JXAL01000021">
    <property type="protein sequence ID" value="KIL35487.1"/>
    <property type="molecule type" value="Genomic_DNA"/>
</dbReference>
<reference evidence="4 5" key="1">
    <citation type="submission" date="2014-12" db="EMBL/GenBank/DDBJ databases">
        <title>Draft genome sequence of Cohnella kolymensis strain B-2846.</title>
        <authorList>
            <person name="Karlyshev A.V."/>
            <person name="Kudryashova E.B."/>
        </authorList>
    </citation>
    <scope>NUCLEOTIDE SEQUENCE [LARGE SCALE GENOMIC DNA]</scope>
    <source>
        <strain evidence="4 5">VKM B-2846</strain>
    </source>
</reference>
<keyword evidence="5" id="KW-1185">Reference proteome</keyword>
<organism evidence="4 5">
    <name type="scientific">Cohnella kolymensis</name>
    <dbReference type="NCBI Taxonomy" id="1590652"/>
    <lineage>
        <taxon>Bacteria</taxon>
        <taxon>Bacillati</taxon>
        <taxon>Bacillota</taxon>
        <taxon>Bacilli</taxon>
        <taxon>Bacillales</taxon>
        <taxon>Paenibacillaceae</taxon>
        <taxon>Cohnella</taxon>
    </lineage>
</organism>
<keyword evidence="1" id="KW-0378">Hydrolase</keyword>
<dbReference type="SUPFAM" id="SSF55545">
    <property type="entry name" value="beta-N-acetylhexosaminidase-like domain"/>
    <property type="match status" value="1"/>
</dbReference>
<dbReference type="InterPro" id="IPR015882">
    <property type="entry name" value="HEX_bac_N"/>
</dbReference>
<gene>
    <name evidence="4" type="ORF">SD71_13310</name>
</gene>
<accession>A0ABR5A4W5</accession>
<proteinExistence type="predicted"/>
<evidence type="ECO:0000313" key="5">
    <source>
        <dbReference type="Proteomes" id="UP000054526"/>
    </source>
</evidence>
<dbReference type="SUPFAM" id="SSF51445">
    <property type="entry name" value="(Trans)glycosidases"/>
    <property type="match status" value="1"/>
</dbReference>
<name>A0ABR5A4W5_9BACL</name>
<evidence type="ECO:0000259" key="3">
    <source>
        <dbReference type="Pfam" id="PF02838"/>
    </source>
</evidence>
<dbReference type="Gene3D" id="3.30.379.10">
    <property type="entry name" value="Chitobiase/beta-hexosaminidase domain 2-like"/>
    <property type="match status" value="1"/>
</dbReference>
<feature type="domain" description="Beta-hexosaminidase bacterial type N-terminal" evidence="3">
    <location>
        <begin position="86"/>
        <end position="144"/>
    </location>
</feature>
<protein>
    <recommendedName>
        <fullName evidence="3">Beta-hexosaminidase bacterial type N-terminal domain-containing protein</fullName>
    </recommendedName>
</protein>
<sequence>MKTPETLYPFPLLPTAKNLSLTGITRTINRSSLKVRLEEPFLSIQKVVVEELQKLQFSSIVCDTSGPNSSSQLIFLASESLDPEDRLSLQQENVPEQSYVLEINERQIRIGALTAHGALYGLATLAQMLSYDSNSQIPCLKIIDGPDVPERVISPTLTWYAGFARIGFGMQLWDGERWKRFVDWCFIHKINSLNIVMYGFWPFEFPEYPETVLRNISVKTWSKETRDWLDVSFTHPNLIKPFLSDIINYANRRGISMYAYIGLNSYSGGYPVVHPESRAVLSDELQSKGHVNSYDSMCPSRPEVREYLINNVKRIEELGFNGLVFEESEEVQWFCQCEECQLKYGHLAPNDAKHTVSVELLQEYSKVLSPVTLMGVRWLREPPIVKSESYLQDWANKLPKHVKLFWAPGLEDDDREFLKWIGIFGKDRIYSRNCEGSGFAASLGRIPYLIPDTFPDTLKNYAFQHLWNDISQFQGAVNQNCTGINGYGFEWYGHEHYFMAAAQYGWDCWRFGHDDYLTHGSRHLFGEENGARYERIVRNIPCIHETQICEKLPSFPFMPNKYVGDEGSAYLGLMADQAELVLTDLQAILQTPGLTDIQSECAEATLLMAKRMQAVIRAGLYYNHFLTAMKNGTRDLTILRHYAKKSLHYAEENYSIIKENYFDSHDHTWTGVAIGEYYIPLVINEYKKVFSSVLGDEFAPDPSIAPIVGGESLPWEWLLEWGPRIAKAKPTAAIREGNVSIRVP</sequence>